<dbReference type="InterPro" id="IPR036661">
    <property type="entry name" value="Luciferase-like_sf"/>
</dbReference>
<reference evidence="6 7" key="1">
    <citation type="submission" date="2013-09" db="EMBL/GenBank/DDBJ databases">
        <title>Whole genome sequencing of Halarchaeum acidiphilum strain MH1-52-1.</title>
        <authorList>
            <person name="Shimane Y."/>
            <person name="Minegishi H."/>
            <person name="Nishi S."/>
            <person name="Echigo A."/>
            <person name="Shuto A."/>
            <person name="Konishi M."/>
            <person name="Ito T."/>
            <person name="Ohkuma M."/>
            <person name="Ohta Y."/>
            <person name="Nagano Y."/>
            <person name="Tsubouchi T."/>
            <person name="Mori K."/>
            <person name="Usui K."/>
            <person name="Kamekura M."/>
            <person name="Usami R."/>
            <person name="Takaki Y."/>
            <person name="Hatada Y."/>
        </authorList>
    </citation>
    <scope>NUCLEOTIDE SEQUENCE [LARGE SCALE GENOMIC DNA]</scope>
    <source>
        <strain evidence="6 7">JCM 16109</strain>
    </source>
</reference>
<dbReference type="InterPro" id="IPR011251">
    <property type="entry name" value="Luciferase-like_dom"/>
</dbReference>
<dbReference type="Pfam" id="PF00296">
    <property type="entry name" value="Bac_luciferase"/>
    <property type="match status" value="1"/>
</dbReference>
<dbReference type="PANTHER" id="PTHR42847:SF8">
    <property type="entry name" value="CONSERVED PROTEIN"/>
    <property type="match status" value="1"/>
</dbReference>
<sequence length="180" mass="19728">MNLVRAMWTEESPVTFESDYHDVEELYLEPKPVQDGGPDVLVGGGGEDLTLKAVADLADRWNVPGVGPETFAHKLGVLEGHCETFGTDFDAIEKTVAQTVVIRDDAADAHEVYEDLQGETAAADPTPRGEYRGLIGTVEDVKEGVDEFEEAGAEMIVLRAERNDPETIDRLVEDVVPEMR</sequence>
<evidence type="ECO:0000313" key="7">
    <source>
        <dbReference type="Proteomes" id="UP000016986"/>
    </source>
</evidence>
<evidence type="ECO:0000256" key="4">
    <source>
        <dbReference type="ARBA" id="ARBA00023033"/>
    </source>
</evidence>
<comment type="caution">
    <text evidence="6">The sequence shown here is derived from an EMBL/GenBank/DDBJ whole genome shotgun (WGS) entry which is preliminary data.</text>
</comment>
<dbReference type="InterPro" id="IPR050172">
    <property type="entry name" value="SsuD_RutA_monooxygenase"/>
</dbReference>
<organism evidence="6 7">
    <name type="scientific">Halarchaeum acidiphilum MH1-52-1</name>
    <dbReference type="NCBI Taxonomy" id="1261545"/>
    <lineage>
        <taxon>Archaea</taxon>
        <taxon>Methanobacteriati</taxon>
        <taxon>Methanobacteriota</taxon>
        <taxon>Stenosarchaea group</taxon>
        <taxon>Halobacteria</taxon>
        <taxon>Halobacteriales</taxon>
        <taxon>Halobacteriaceae</taxon>
    </lineage>
</organism>
<dbReference type="RefSeq" id="WP_021779829.1">
    <property type="nucleotide sequence ID" value="NZ_BATA01000011.1"/>
</dbReference>
<feature type="domain" description="Luciferase-like" evidence="5">
    <location>
        <begin position="2"/>
        <end position="117"/>
    </location>
</feature>
<keyword evidence="2" id="KW-0288">FMN</keyword>
<dbReference type="GO" id="GO:0008726">
    <property type="term" value="F:alkanesulfonate monooxygenase activity"/>
    <property type="evidence" value="ECO:0007669"/>
    <property type="project" value="TreeGrafter"/>
</dbReference>
<keyword evidence="7" id="KW-1185">Reference proteome</keyword>
<accession>U2YSI3</accession>
<dbReference type="EMBL" id="BATA01000011">
    <property type="protein sequence ID" value="GAD51960.1"/>
    <property type="molecule type" value="Genomic_DNA"/>
</dbReference>
<proteinExistence type="predicted"/>
<evidence type="ECO:0000313" key="6">
    <source>
        <dbReference type="EMBL" id="GAD51960.1"/>
    </source>
</evidence>
<dbReference type="PANTHER" id="PTHR42847">
    <property type="entry name" value="ALKANESULFONATE MONOOXYGENASE"/>
    <property type="match status" value="1"/>
</dbReference>
<keyword evidence="3" id="KW-0560">Oxidoreductase</keyword>
<evidence type="ECO:0000256" key="1">
    <source>
        <dbReference type="ARBA" id="ARBA00022630"/>
    </source>
</evidence>
<evidence type="ECO:0000259" key="5">
    <source>
        <dbReference type="Pfam" id="PF00296"/>
    </source>
</evidence>
<evidence type="ECO:0000256" key="2">
    <source>
        <dbReference type="ARBA" id="ARBA00022643"/>
    </source>
</evidence>
<dbReference type="AlphaFoldDB" id="U2YSI3"/>
<keyword evidence="1" id="KW-0285">Flavoprotein</keyword>
<dbReference type="eggNOG" id="arCOG02410">
    <property type="taxonomic scope" value="Archaea"/>
</dbReference>
<dbReference type="GO" id="GO:0046306">
    <property type="term" value="P:alkanesulfonate catabolic process"/>
    <property type="evidence" value="ECO:0007669"/>
    <property type="project" value="TreeGrafter"/>
</dbReference>
<dbReference type="Proteomes" id="UP000016986">
    <property type="component" value="Unassembled WGS sequence"/>
</dbReference>
<dbReference type="Gene3D" id="3.20.20.30">
    <property type="entry name" value="Luciferase-like domain"/>
    <property type="match status" value="1"/>
</dbReference>
<keyword evidence="4" id="KW-0503">Monooxygenase</keyword>
<gene>
    <name evidence="6" type="ORF">MBEHAL_0720</name>
</gene>
<dbReference type="SUPFAM" id="SSF51679">
    <property type="entry name" value="Bacterial luciferase-like"/>
    <property type="match status" value="1"/>
</dbReference>
<protein>
    <submittedName>
        <fullName evidence="6">Luciferase-like protein</fullName>
    </submittedName>
</protein>
<evidence type="ECO:0000256" key="3">
    <source>
        <dbReference type="ARBA" id="ARBA00023002"/>
    </source>
</evidence>
<name>U2YSI3_9EURY</name>